<evidence type="ECO:0000313" key="2">
    <source>
        <dbReference type="Proteomes" id="UP000004778"/>
    </source>
</evidence>
<gene>
    <name evidence="1" type="ORF">HMPREF0058_0724</name>
</gene>
<protein>
    <recommendedName>
        <fullName evidence="3">Lipoprotein</fullName>
    </recommendedName>
</protein>
<evidence type="ECO:0000313" key="1">
    <source>
        <dbReference type="EMBL" id="EEH66413.1"/>
    </source>
</evidence>
<name>C0W4D0_9ACTO</name>
<comment type="caution">
    <text evidence="1">The sequence shown here is derived from an EMBL/GenBank/DDBJ whole genome shotgun (WGS) entry which is preliminary data.</text>
</comment>
<reference evidence="1 2" key="1">
    <citation type="submission" date="2009-01" db="EMBL/GenBank/DDBJ databases">
        <authorList>
            <person name="Qin X."/>
            <person name="Bachman B."/>
            <person name="Battles P."/>
            <person name="Bell A."/>
            <person name="Bess C."/>
            <person name="Bickham C."/>
            <person name="Chaboub L."/>
            <person name="Chen D."/>
            <person name="Coyle M."/>
            <person name="Deiros D.R."/>
            <person name="Dinh H."/>
            <person name="Forbes L."/>
            <person name="Fowler G."/>
            <person name="Francisco L."/>
            <person name="Fu Q."/>
            <person name="Gubbala S."/>
            <person name="Hale W."/>
            <person name="Han Y."/>
            <person name="Hemphill L."/>
            <person name="Highlander S.K."/>
            <person name="Hirani K."/>
            <person name="Hogues M."/>
            <person name="Jackson L."/>
            <person name="Jakkamsetti A."/>
            <person name="Javaid M."/>
            <person name="Jiang H."/>
            <person name="Korchina V."/>
            <person name="Kovar C."/>
            <person name="Lara F."/>
            <person name="Lee S."/>
            <person name="Mata R."/>
            <person name="Mathew T."/>
            <person name="Moen C."/>
            <person name="Morales K."/>
            <person name="Munidasa M."/>
            <person name="Nazareth L."/>
            <person name="Ngo R."/>
            <person name="Nguyen L."/>
            <person name="Okwuonu G."/>
            <person name="Ongeri F."/>
            <person name="Patil S."/>
            <person name="Petrosino J."/>
            <person name="Pham C."/>
            <person name="Pham P."/>
            <person name="Pu L.-L."/>
            <person name="Puazo M."/>
            <person name="Raj R."/>
            <person name="Reid J."/>
            <person name="Rouhana J."/>
            <person name="Saada N."/>
            <person name="Shang Y."/>
            <person name="Simmons D."/>
            <person name="Thornton R."/>
            <person name="Warren J."/>
            <person name="Weissenberger G."/>
            <person name="Zhang J."/>
            <person name="Zhang L."/>
            <person name="Zhou C."/>
            <person name="Zhu D."/>
            <person name="Muzny D."/>
            <person name="Worley K."/>
            <person name="Gibbs R."/>
        </authorList>
    </citation>
    <scope>NUCLEOTIDE SEQUENCE [LARGE SCALE GENOMIC DNA]</scope>
    <source>
        <strain evidence="1 2">DSM 15434</strain>
    </source>
</reference>
<dbReference type="HOGENOM" id="CLU_2821462_0_0_11"/>
<sequence length="66" mass="6660">MKLIGLSIFLLAGLAGCLAAVLGGVSNPACLVGMGAGLAVMWLADLPTTESTHSSTDYDSQKGAHR</sequence>
<keyword evidence="2" id="KW-1185">Reference proteome</keyword>
<dbReference type="AlphaFoldDB" id="C0W4D0"/>
<dbReference type="PROSITE" id="PS51257">
    <property type="entry name" value="PROKAR_LIPOPROTEIN"/>
    <property type="match status" value="1"/>
</dbReference>
<proteinExistence type="predicted"/>
<evidence type="ECO:0008006" key="3">
    <source>
        <dbReference type="Google" id="ProtNLM"/>
    </source>
</evidence>
<dbReference type="EMBL" id="ACFH01000049">
    <property type="protein sequence ID" value="EEH66413.1"/>
    <property type="molecule type" value="Genomic_DNA"/>
</dbReference>
<organism evidence="1 2">
    <name type="scientific">Actinomyces urogenitalis DSM 15434</name>
    <dbReference type="NCBI Taxonomy" id="525246"/>
    <lineage>
        <taxon>Bacteria</taxon>
        <taxon>Bacillati</taxon>
        <taxon>Actinomycetota</taxon>
        <taxon>Actinomycetes</taxon>
        <taxon>Actinomycetales</taxon>
        <taxon>Actinomycetaceae</taxon>
        <taxon>Actinomyces</taxon>
    </lineage>
</organism>
<accession>C0W4D0</accession>
<dbReference type="Proteomes" id="UP000004778">
    <property type="component" value="Unassembled WGS sequence"/>
</dbReference>